<name>A0A2U1Q8X6_ARTAN</name>
<dbReference type="PANTHER" id="PTHR31009">
    <property type="entry name" value="S-ADENOSYL-L-METHIONINE:CARBOXYL METHYLTRANSFERASE FAMILY PROTEIN"/>
    <property type="match status" value="1"/>
</dbReference>
<dbReference type="Pfam" id="PF03492">
    <property type="entry name" value="Methyltransf_7"/>
    <property type="match status" value="3"/>
</dbReference>
<protein>
    <submittedName>
        <fullName evidence="2">S-adenosyl-L-methionine-dependent methyltransferases superfamily protein</fullName>
    </submittedName>
</protein>
<dbReference type="EMBL" id="PKPP01000313">
    <property type="protein sequence ID" value="PWA94464.1"/>
    <property type="molecule type" value="Genomic_DNA"/>
</dbReference>
<dbReference type="AlphaFoldDB" id="A0A2U1Q8X6"/>
<keyword evidence="2" id="KW-0808">Transferase</keyword>
<gene>
    <name evidence="2" type="ORF">CTI12_AA019560</name>
</gene>
<evidence type="ECO:0000313" key="3">
    <source>
        <dbReference type="Proteomes" id="UP000245207"/>
    </source>
</evidence>
<accession>A0A2U1Q8X6</accession>
<comment type="caution">
    <text evidence="2">The sequence shown here is derived from an EMBL/GenBank/DDBJ whole genome shotgun (WGS) entry which is preliminary data.</text>
</comment>
<evidence type="ECO:0000256" key="1">
    <source>
        <dbReference type="ARBA" id="ARBA00007967"/>
    </source>
</evidence>
<keyword evidence="2" id="KW-0489">Methyltransferase</keyword>
<dbReference type="GO" id="GO:0008168">
    <property type="term" value="F:methyltransferase activity"/>
    <property type="evidence" value="ECO:0007669"/>
    <property type="project" value="UniProtKB-KW"/>
</dbReference>
<keyword evidence="3" id="KW-1185">Reference proteome</keyword>
<organism evidence="2 3">
    <name type="scientific">Artemisia annua</name>
    <name type="common">Sweet wormwood</name>
    <dbReference type="NCBI Taxonomy" id="35608"/>
    <lineage>
        <taxon>Eukaryota</taxon>
        <taxon>Viridiplantae</taxon>
        <taxon>Streptophyta</taxon>
        <taxon>Embryophyta</taxon>
        <taxon>Tracheophyta</taxon>
        <taxon>Spermatophyta</taxon>
        <taxon>Magnoliopsida</taxon>
        <taxon>eudicotyledons</taxon>
        <taxon>Gunneridae</taxon>
        <taxon>Pentapetalae</taxon>
        <taxon>asterids</taxon>
        <taxon>campanulids</taxon>
        <taxon>Asterales</taxon>
        <taxon>Asteraceae</taxon>
        <taxon>Asteroideae</taxon>
        <taxon>Anthemideae</taxon>
        <taxon>Artemisiinae</taxon>
        <taxon>Artemisia</taxon>
    </lineage>
</organism>
<evidence type="ECO:0000313" key="2">
    <source>
        <dbReference type="EMBL" id="PWA94464.1"/>
    </source>
</evidence>
<dbReference type="InterPro" id="IPR029063">
    <property type="entry name" value="SAM-dependent_MTases_sf"/>
</dbReference>
<dbReference type="Proteomes" id="UP000245207">
    <property type="component" value="Unassembled WGS sequence"/>
</dbReference>
<sequence length="276" mass="30900">MHPIIKEIIKGIANIDGFPHCFNIADLGCSSGPNTLLAVSNIMNEVLDVCKEKNLKTPQFQVCLNDLFGNDFNSIFKSLPMFNAKNFGQCFISGVPGSFYGRLFPDQSMHLFHSSCSLHWLSQEISIGKMHKIIRQVIKSIANLDGFLHCYNFADLGCSSGPNTLLVVSNIINEVHAVCKDKNLKTPQFQLPGSFYGRLFPDKSMHLFHSSCSLHGLSQLPEGLEINGLNVYMSKTSPPIIYEMCRMQFEKDFTMYLESRSKEIIHGGHMVLSIAE</sequence>
<dbReference type="Gene3D" id="3.40.50.150">
    <property type="entry name" value="Vaccinia Virus protein VP39"/>
    <property type="match status" value="3"/>
</dbReference>
<dbReference type="OrthoDB" id="1523883at2759"/>
<dbReference type="InterPro" id="IPR005299">
    <property type="entry name" value="MeTrfase_7"/>
</dbReference>
<dbReference type="SUPFAM" id="SSF53335">
    <property type="entry name" value="S-adenosyl-L-methionine-dependent methyltransferases"/>
    <property type="match status" value="2"/>
</dbReference>
<proteinExistence type="inferred from homology"/>
<comment type="similarity">
    <text evidence="1">Belongs to the methyltransferase superfamily. Type-7 methyltransferase family.</text>
</comment>
<reference evidence="2 3" key="1">
    <citation type="journal article" date="2018" name="Mol. Plant">
        <title>The genome of Artemisia annua provides insight into the evolution of Asteraceae family and artemisinin biosynthesis.</title>
        <authorList>
            <person name="Shen Q."/>
            <person name="Zhang L."/>
            <person name="Liao Z."/>
            <person name="Wang S."/>
            <person name="Yan T."/>
            <person name="Shi P."/>
            <person name="Liu M."/>
            <person name="Fu X."/>
            <person name="Pan Q."/>
            <person name="Wang Y."/>
            <person name="Lv Z."/>
            <person name="Lu X."/>
            <person name="Zhang F."/>
            <person name="Jiang W."/>
            <person name="Ma Y."/>
            <person name="Chen M."/>
            <person name="Hao X."/>
            <person name="Li L."/>
            <person name="Tang Y."/>
            <person name="Lv G."/>
            <person name="Zhou Y."/>
            <person name="Sun X."/>
            <person name="Brodelius P.E."/>
            <person name="Rose J.K.C."/>
            <person name="Tang K."/>
        </authorList>
    </citation>
    <scope>NUCLEOTIDE SEQUENCE [LARGE SCALE GENOMIC DNA]</scope>
    <source>
        <strain evidence="3">cv. Huhao1</strain>
        <tissue evidence="2">Leaf</tissue>
    </source>
</reference>
<dbReference type="GO" id="GO:0032259">
    <property type="term" value="P:methylation"/>
    <property type="evidence" value="ECO:0007669"/>
    <property type="project" value="UniProtKB-KW"/>
</dbReference>